<accession>A0ABW4RZW2</accession>
<evidence type="ECO:0000313" key="1">
    <source>
        <dbReference type="EMBL" id="MFD1910861.1"/>
    </source>
</evidence>
<name>A0ABW4RZW2_9RHOB</name>
<proteinExistence type="predicted"/>
<organism evidence="1 2">
    <name type="scientific">Halodurantibacterium flavum</name>
    <dbReference type="NCBI Taxonomy" id="1382802"/>
    <lineage>
        <taxon>Bacteria</taxon>
        <taxon>Pseudomonadati</taxon>
        <taxon>Pseudomonadota</taxon>
        <taxon>Alphaproteobacteria</taxon>
        <taxon>Rhodobacterales</taxon>
        <taxon>Paracoccaceae</taxon>
        <taxon>Halodurantibacterium</taxon>
    </lineage>
</organism>
<comment type="caution">
    <text evidence="1">The sequence shown here is derived from an EMBL/GenBank/DDBJ whole genome shotgun (WGS) entry which is preliminary data.</text>
</comment>
<protein>
    <submittedName>
        <fullName evidence="1">PotD/PotF family extracellular solute-binding protein</fullName>
    </submittedName>
</protein>
<evidence type="ECO:0000313" key="2">
    <source>
        <dbReference type="Proteomes" id="UP001597353"/>
    </source>
</evidence>
<sequence length="391" mass="43678">MAQPASKARPRLRVISRGEFTGSLIREQAQKDLGFPIDFMILDTTQGLQQVIKQPESFDVYHQWHTSDLIWTARCIQAIDLGRIDTGARIRASAGAGNSGDHALHSIYDRLFVQKHGNLGRIPTDQVAVLPTLHGVDGFAWRPSLETSLRPNEAESWGWLLDPRWAGHVALIADPVLGMIEAALATEAQSGQRFGDIGNLTIDEIDEIADRLTHKKKIGHFLGFWNSQEEAVRLVRRGSVKVQSLFSPAVSELRAAGINLTISSPVEGCRGWQSDLSISAAAEGETLDAAYAYLNWWQNGWAGACLSRQGFYFAFPDLARPYLSDEEWAYWYEGQPAPCPLPGPDGSPTIPEGHRREGGSYRERMSSARIWNCFMDEHSHVVRRWREFLEA</sequence>
<gene>
    <name evidence="1" type="ORF">ACFSGJ_01370</name>
</gene>
<keyword evidence="2" id="KW-1185">Reference proteome</keyword>
<dbReference type="EMBL" id="JBHUGH010000001">
    <property type="protein sequence ID" value="MFD1910861.1"/>
    <property type="molecule type" value="Genomic_DNA"/>
</dbReference>
<dbReference type="RefSeq" id="WP_390258843.1">
    <property type="nucleotide sequence ID" value="NZ_JBHUGH010000001.1"/>
</dbReference>
<dbReference type="SUPFAM" id="SSF53850">
    <property type="entry name" value="Periplasmic binding protein-like II"/>
    <property type="match status" value="1"/>
</dbReference>
<dbReference type="Proteomes" id="UP001597353">
    <property type="component" value="Unassembled WGS sequence"/>
</dbReference>
<dbReference type="Gene3D" id="3.40.190.10">
    <property type="entry name" value="Periplasmic binding protein-like II"/>
    <property type="match status" value="1"/>
</dbReference>
<reference evidence="2" key="1">
    <citation type="journal article" date="2019" name="Int. J. Syst. Evol. Microbiol.">
        <title>The Global Catalogue of Microorganisms (GCM) 10K type strain sequencing project: providing services to taxonomists for standard genome sequencing and annotation.</title>
        <authorList>
            <consortium name="The Broad Institute Genomics Platform"/>
            <consortium name="The Broad Institute Genome Sequencing Center for Infectious Disease"/>
            <person name="Wu L."/>
            <person name="Ma J."/>
        </authorList>
    </citation>
    <scope>NUCLEOTIDE SEQUENCE [LARGE SCALE GENOMIC DNA]</scope>
    <source>
        <strain evidence="2">CGMCC 4.7242</strain>
    </source>
</reference>